<gene>
    <name evidence="2" type="ORF">A2682_01470</name>
</gene>
<feature type="region of interest" description="Disordered" evidence="1">
    <location>
        <begin position="116"/>
        <end position="136"/>
    </location>
</feature>
<feature type="region of interest" description="Disordered" evidence="1">
    <location>
        <begin position="32"/>
        <end position="52"/>
    </location>
</feature>
<evidence type="ECO:0000256" key="1">
    <source>
        <dbReference type="SAM" id="MobiDB-lite"/>
    </source>
</evidence>
<feature type="compositionally biased region" description="Pro residues" evidence="1">
    <location>
        <begin position="32"/>
        <end position="41"/>
    </location>
</feature>
<organism evidence="2 3">
    <name type="scientific">Terrybacteria sp. (strain RIFCSPHIGHO2_01_FULL_58_15)</name>
    <dbReference type="NCBI Taxonomy" id="1802363"/>
    <lineage>
        <taxon>Bacteria</taxon>
        <taxon>Candidatus Terryibacteriota</taxon>
    </lineage>
</organism>
<reference evidence="2 3" key="1">
    <citation type="journal article" date="2016" name="Nat. Commun.">
        <title>Thousands of microbial genomes shed light on interconnected biogeochemical processes in an aquifer system.</title>
        <authorList>
            <person name="Anantharaman K."/>
            <person name="Brown C.T."/>
            <person name="Hug L.A."/>
            <person name="Sharon I."/>
            <person name="Castelle C.J."/>
            <person name="Probst A.J."/>
            <person name="Thomas B.C."/>
            <person name="Singh A."/>
            <person name="Wilkins M.J."/>
            <person name="Karaoz U."/>
            <person name="Brodie E.L."/>
            <person name="Williams K.H."/>
            <person name="Hubbard S.S."/>
            <person name="Banfield J.F."/>
        </authorList>
    </citation>
    <scope>NUCLEOTIDE SEQUENCE [LARGE SCALE GENOMIC DNA]</scope>
    <source>
        <strain evidence="3">RIFCSPHIGHO2_01_FULL_58_15</strain>
    </source>
</reference>
<evidence type="ECO:0008006" key="4">
    <source>
        <dbReference type="Google" id="ProtNLM"/>
    </source>
</evidence>
<accession>A0A1G2PLX8</accession>
<sequence>MRTAWPTLLAVGIGAVLIVVAFSAARAEEPPLPWGPPPNAGSPPEILGADCGGNTSNPPHSLGPSFSASCCLGCCAYAGDPPVCIEWGCRELCAFRYGAGTPYLWDSVGGTCGCEPGGDSSPPGRPPPDPDPGDCEEGSGFCAPSELADTFGAQADNASQICNAESGGNPFALNDSCLCGTPQEGLVESANCALGPTGDYSVGLFQINLVVRCAAGIRQLNPLQCEIIDIDALRQCMDDFGYGNAQVNEEAAGVIYGGVSWCPWTTAVACGIATDC</sequence>
<evidence type="ECO:0000313" key="3">
    <source>
        <dbReference type="Proteomes" id="UP000178690"/>
    </source>
</evidence>
<dbReference type="STRING" id="1802363.A2682_01470"/>
<dbReference type="Proteomes" id="UP000178690">
    <property type="component" value="Unassembled WGS sequence"/>
</dbReference>
<name>A0A1G2PLX8_TERXR</name>
<dbReference type="EMBL" id="MHST01000011">
    <property type="protein sequence ID" value="OHA49334.1"/>
    <property type="molecule type" value="Genomic_DNA"/>
</dbReference>
<proteinExistence type="predicted"/>
<comment type="caution">
    <text evidence="2">The sequence shown here is derived from an EMBL/GenBank/DDBJ whole genome shotgun (WGS) entry which is preliminary data.</text>
</comment>
<evidence type="ECO:0000313" key="2">
    <source>
        <dbReference type="EMBL" id="OHA49334.1"/>
    </source>
</evidence>
<protein>
    <recommendedName>
        <fullName evidence="4">Transglycosylase SLT domain-containing protein</fullName>
    </recommendedName>
</protein>
<dbReference type="AlphaFoldDB" id="A0A1G2PLX8"/>